<reference evidence="1" key="2">
    <citation type="journal article" date="2023" name="IMA Fungus">
        <title>Comparative genomic study of the Penicillium genus elucidates a diverse pangenome and 15 lateral gene transfer events.</title>
        <authorList>
            <person name="Petersen C."/>
            <person name="Sorensen T."/>
            <person name="Nielsen M.R."/>
            <person name="Sondergaard T.E."/>
            <person name="Sorensen J.L."/>
            <person name="Fitzpatrick D.A."/>
            <person name="Frisvad J.C."/>
            <person name="Nielsen K.L."/>
        </authorList>
    </citation>
    <scope>NUCLEOTIDE SEQUENCE</scope>
    <source>
        <strain evidence="1">IBT 30761</strain>
    </source>
</reference>
<comment type="caution">
    <text evidence="1">The sequence shown here is derived from an EMBL/GenBank/DDBJ whole genome shotgun (WGS) entry which is preliminary data.</text>
</comment>
<name>A0A9W9KM85_9EURO</name>
<dbReference type="RefSeq" id="XP_056478753.1">
    <property type="nucleotide sequence ID" value="XM_056613712.1"/>
</dbReference>
<organism evidence="1 2">
    <name type="scientific">Penicillium argentinense</name>
    <dbReference type="NCBI Taxonomy" id="1131581"/>
    <lineage>
        <taxon>Eukaryota</taxon>
        <taxon>Fungi</taxon>
        <taxon>Dikarya</taxon>
        <taxon>Ascomycota</taxon>
        <taxon>Pezizomycotina</taxon>
        <taxon>Eurotiomycetes</taxon>
        <taxon>Eurotiomycetidae</taxon>
        <taxon>Eurotiales</taxon>
        <taxon>Aspergillaceae</taxon>
        <taxon>Penicillium</taxon>
    </lineage>
</organism>
<dbReference type="EMBL" id="JAPQKI010000002">
    <property type="protein sequence ID" value="KAJ5110683.1"/>
    <property type="molecule type" value="Genomic_DNA"/>
</dbReference>
<reference evidence="1" key="1">
    <citation type="submission" date="2022-11" db="EMBL/GenBank/DDBJ databases">
        <authorList>
            <person name="Petersen C."/>
        </authorList>
    </citation>
    <scope>NUCLEOTIDE SEQUENCE</scope>
    <source>
        <strain evidence="1">IBT 30761</strain>
    </source>
</reference>
<proteinExistence type="predicted"/>
<evidence type="ECO:0000313" key="2">
    <source>
        <dbReference type="Proteomes" id="UP001149074"/>
    </source>
</evidence>
<dbReference type="GeneID" id="81352691"/>
<sequence>MYALIILMPPKANRFIESISRREAGSAGVRSLVLGYVLSTTKPVDGEFRLPSLLLNIRTDIHSTPCKPKRRIDEAIDQQDSVSRRGEFWNSMDLDG</sequence>
<dbReference type="AlphaFoldDB" id="A0A9W9KM85"/>
<accession>A0A9W9KM85</accession>
<protein>
    <submittedName>
        <fullName evidence="1">Uncharacterized protein</fullName>
    </submittedName>
</protein>
<evidence type="ECO:0000313" key="1">
    <source>
        <dbReference type="EMBL" id="KAJ5110683.1"/>
    </source>
</evidence>
<keyword evidence="2" id="KW-1185">Reference proteome</keyword>
<dbReference type="Proteomes" id="UP001149074">
    <property type="component" value="Unassembled WGS sequence"/>
</dbReference>
<gene>
    <name evidence="1" type="ORF">N7532_001218</name>
</gene>